<dbReference type="Proteomes" id="UP000016584">
    <property type="component" value="Unassembled WGS sequence"/>
</dbReference>
<keyword evidence="6" id="KW-0175">Coiled coil</keyword>
<evidence type="ECO:0000313" key="9">
    <source>
        <dbReference type="EMBL" id="ERJ58879.1"/>
    </source>
</evidence>
<proteinExistence type="inferred from homology"/>
<evidence type="ECO:0000259" key="8">
    <source>
        <dbReference type="SMART" id="SM00487"/>
    </source>
</evidence>
<accession>U2J1M7</accession>
<dbReference type="PANTHER" id="PTHR43788:SF8">
    <property type="entry name" value="DNA-BINDING PROTEIN SMUBP-2"/>
    <property type="match status" value="1"/>
</dbReference>
<feature type="domain" description="Helicase ATP-binding" evidence="8">
    <location>
        <begin position="176"/>
        <end position="437"/>
    </location>
</feature>
<name>U2J1M7_9SPHI</name>
<dbReference type="GO" id="GO:0005694">
    <property type="term" value="C:chromosome"/>
    <property type="evidence" value="ECO:0007669"/>
    <property type="project" value="UniProtKB-ARBA"/>
</dbReference>
<dbReference type="Pfam" id="PF13086">
    <property type="entry name" value="AAA_11"/>
    <property type="match status" value="1"/>
</dbReference>
<evidence type="ECO:0008006" key="11">
    <source>
        <dbReference type="Google" id="ProtNLM"/>
    </source>
</evidence>
<evidence type="ECO:0000256" key="1">
    <source>
        <dbReference type="ARBA" id="ARBA00007913"/>
    </source>
</evidence>
<keyword evidence="2" id="KW-0547">Nucleotide-binding</keyword>
<dbReference type="GO" id="GO:0005524">
    <property type="term" value="F:ATP binding"/>
    <property type="evidence" value="ECO:0007669"/>
    <property type="project" value="UniProtKB-KW"/>
</dbReference>
<dbReference type="SMART" id="SM00487">
    <property type="entry name" value="DEXDc"/>
    <property type="match status" value="1"/>
</dbReference>
<feature type="domain" description="AAA+ ATPase" evidence="7">
    <location>
        <begin position="194"/>
        <end position="423"/>
    </location>
</feature>
<dbReference type="PATRIC" id="fig|1346330.5.peg.2210"/>
<reference evidence="9 10" key="1">
    <citation type="journal article" date="2013" name="Genome Announc.">
        <title>The Draft Genome Sequence of Sphingomonas paucimobilis Strain HER1398 (Proteobacteria), Host to the Giant PAU Phage, Indicates That It Is a Member of the Genus Sphingobacterium (Bacteroidetes).</title>
        <authorList>
            <person name="White R.A.III."/>
            <person name="Suttle C.A."/>
        </authorList>
    </citation>
    <scope>NUCLEOTIDE SEQUENCE [LARGE SCALE GENOMIC DNA]</scope>
    <source>
        <strain evidence="9 10">HER1398</strain>
    </source>
</reference>
<evidence type="ECO:0000256" key="6">
    <source>
        <dbReference type="SAM" id="Coils"/>
    </source>
</evidence>
<dbReference type="FunFam" id="3.40.50.300:FF:000326">
    <property type="entry name" value="P-loop containing nucleoside triphosphate hydrolase"/>
    <property type="match status" value="1"/>
</dbReference>
<dbReference type="InterPro" id="IPR014001">
    <property type="entry name" value="Helicase_ATP-bd"/>
</dbReference>
<dbReference type="InterPro" id="IPR047187">
    <property type="entry name" value="SF1_C_Upf1"/>
</dbReference>
<evidence type="ECO:0000313" key="10">
    <source>
        <dbReference type="Proteomes" id="UP000016584"/>
    </source>
</evidence>
<dbReference type="PANTHER" id="PTHR43788">
    <property type="entry name" value="DNA2/NAM7 HELICASE FAMILY MEMBER"/>
    <property type="match status" value="1"/>
</dbReference>
<keyword evidence="10" id="KW-1185">Reference proteome</keyword>
<evidence type="ECO:0000259" key="7">
    <source>
        <dbReference type="SMART" id="SM00382"/>
    </source>
</evidence>
<dbReference type="InterPro" id="IPR050534">
    <property type="entry name" value="Coronavir_polyprotein_1ab"/>
</dbReference>
<gene>
    <name evidence="9" type="ORF">M472_08860</name>
</gene>
<dbReference type="CDD" id="cd18808">
    <property type="entry name" value="SF1_C_Upf1"/>
    <property type="match status" value="1"/>
</dbReference>
<organism evidence="9 10">
    <name type="scientific">Sphingobacterium paucimobilis HER1398</name>
    <dbReference type="NCBI Taxonomy" id="1346330"/>
    <lineage>
        <taxon>Bacteria</taxon>
        <taxon>Pseudomonadati</taxon>
        <taxon>Bacteroidota</taxon>
        <taxon>Sphingobacteriia</taxon>
        <taxon>Sphingobacteriales</taxon>
        <taxon>Sphingobacteriaceae</taxon>
        <taxon>Sphingobacterium</taxon>
    </lineage>
</organism>
<protein>
    <recommendedName>
        <fullName evidence="11">AAA+ ATPase domain-containing protein</fullName>
    </recommendedName>
</protein>
<evidence type="ECO:0000256" key="3">
    <source>
        <dbReference type="ARBA" id="ARBA00022801"/>
    </source>
</evidence>
<comment type="caution">
    <text evidence="9">The sequence shown here is derived from an EMBL/GenBank/DDBJ whole genome shotgun (WGS) entry which is preliminary data.</text>
</comment>
<dbReference type="EMBL" id="ATDL01000015">
    <property type="protein sequence ID" value="ERJ58879.1"/>
    <property type="molecule type" value="Genomic_DNA"/>
</dbReference>
<dbReference type="InterPro" id="IPR003593">
    <property type="entry name" value="AAA+_ATPase"/>
</dbReference>
<feature type="coiled-coil region" evidence="6">
    <location>
        <begin position="282"/>
        <end position="331"/>
    </location>
</feature>
<dbReference type="GO" id="GO:0043139">
    <property type="term" value="F:5'-3' DNA helicase activity"/>
    <property type="evidence" value="ECO:0007669"/>
    <property type="project" value="TreeGrafter"/>
</dbReference>
<dbReference type="eggNOG" id="COG0507">
    <property type="taxonomic scope" value="Bacteria"/>
</dbReference>
<dbReference type="STRING" id="1346330.M472_08860"/>
<dbReference type="OrthoDB" id="9757917at2"/>
<dbReference type="InterPro" id="IPR041679">
    <property type="entry name" value="DNA2/NAM7-like_C"/>
</dbReference>
<dbReference type="eggNOG" id="COG1112">
    <property type="taxonomic scope" value="Bacteria"/>
</dbReference>
<evidence type="ECO:0000256" key="2">
    <source>
        <dbReference type="ARBA" id="ARBA00022741"/>
    </source>
</evidence>
<evidence type="ECO:0000256" key="5">
    <source>
        <dbReference type="ARBA" id="ARBA00022840"/>
    </source>
</evidence>
<dbReference type="Gene3D" id="3.40.50.300">
    <property type="entry name" value="P-loop containing nucleotide triphosphate hydrolases"/>
    <property type="match status" value="2"/>
</dbReference>
<keyword evidence="3" id="KW-0378">Hydrolase</keyword>
<evidence type="ECO:0000256" key="4">
    <source>
        <dbReference type="ARBA" id="ARBA00022806"/>
    </source>
</evidence>
<dbReference type="Gene3D" id="2.40.30.270">
    <property type="match status" value="1"/>
</dbReference>
<dbReference type="AlphaFoldDB" id="U2J1M7"/>
<sequence>MDYFKNLAGLLQIELSHDRAEHELLLSGRSTSDRKSLGMTWYPVQISDSGLGRGDYLQVTFNKTNDFENSHRFRFGMPVALFSNYDSQQDRIHGVITFVNKHQMRVSFRTEELPEWGRKGKLGIDLMFDENSYREMNSAMKDAEILANDPVKGSLVRKLIGLESLSHTEELDHSFEDMALNSSQNQAVQQILSGGDLTILHGPPGTGKTTTLIKAITALLNNSGQQLLIVAPSNTAVDVLAERLDRLGVNVLRIGNPVRVSDRLQDLTLEEKSSKHPGYREVKALEKQARAYTDMAHKYKRSFGRAEYEQRKALLNEAKKIRKDIDRMQDYVIEDILSKSQVIAATLVGANHAYIRDRHYHTVIVDEAAQALEPACWIPILKADRLILAGDHCQLPPTVKSEQRESKALFHTLFEKLVKLYPESVSFLDTQYRMNQQIMAYPAAVIYEGKLKGASTASQWTLAGDAKPLMFIDTAGTGFEEQEEDGAISNKEEAHFLINHLCGLQSDLVSNSPNTPLPSIGIITPYRRQASLLKDMLAESGSHEDIDIQINTIDGFQGQEKDIIYISLVRSNTAGNIGFLSDVRRMNVAMTRARKKLVIIGDSSTVGQHIFYKEFFDYAESVEGYHSVWEWSSM</sequence>
<dbReference type="InterPro" id="IPR027417">
    <property type="entry name" value="P-loop_NTPase"/>
</dbReference>
<dbReference type="InterPro" id="IPR041677">
    <property type="entry name" value="DNA2/NAM7_AAA_11"/>
</dbReference>
<comment type="similarity">
    <text evidence="1">Belongs to the DNA2/NAM7 helicase family.</text>
</comment>
<dbReference type="SMART" id="SM00382">
    <property type="entry name" value="AAA"/>
    <property type="match status" value="1"/>
</dbReference>
<dbReference type="Pfam" id="PF13087">
    <property type="entry name" value="AAA_12"/>
    <property type="match status" value="1"/>
</dbReference>
<dbReference type="GO" id="GO:0016787">
    <property type="term" value="F:hydrolase activity"/>
    <property type="evidence" value="ECO:0007669"/>
    <property type="project" value="UniProtKB-KW"/>
</dbReference>
<keyword evidence="4" id="KW-0347">Helicase</keyword>
<keyword evidence="5" id="KW-0067">ATP-binding</keyword>
<dbReference type="SUPFAM" id="SSF52540">
    <property type="entry name" value="P-loop containing nucleoside triphosphate hydrolases"/>
    <property type="match status" value="1"/>
</dbReference>